<dbReference type="EMBL" id="BAAAYR010000004">
    <property type="protein sequence ID" value="GAA3575337.1"/>
    <property type="molecule type" value="Genomic_DNA"/>
</dbReference>
<gene>
    <name evidence="7" type="ORF">GCM10022197_35500</name>
</gene>
<feature type="region of interest" description="Disordered" evidence="4">
    <location>
        <begin position="1"/>
        <end position="59"/>
    </location>
</feature>
<evidence type="ECO:0000259" key="6">
    <source>
        <dbReference type="PROSITE" id="PS50106"/>
    </source>
</evidence>
<dbReference type="PANTHER" id="PTHR43343">
    <property type="entry name" value="PEPTIDASE S12"/>
    <property type="match status" value="1"/>
</dbReference>
<dbReference type="PROSITE" id="PS50106">
    <property type="entry name" value="PDZ"/>
    <property type="match status" value="1"/>
</dbReference>
<dbReference type="InterPro" id="IPR001478">
    <property type="entry name" value="PDZ"/>
</dbReference>
<protein>
    <recommendedName>
        <fullName evidence="6">PDZ domain-containing protein</fullName>
    </recommendedName>
</protein>
<evidence type="ECO:0000256" key="5">
    <source>
        <dbReference type="SAM" id="Phobius"/>
    </source>
</evidence>
<comment type="similarity">
    <text evidence="1">Belongs to the peptidase S1C family.</text>
</comment>
<dbReference type="Gene3D" id="2.40.10.10">
    <property type="entry name" value="Trypsin-like serine proteases"/>
    <property type="match status" value="2"/>
</dbReference>
<dbReference type="Pfam" id="PF13180">
    <property type="entry name" value="PDZ_2"/>
    <property type="match status" value="1"/>
</dbReference>
<evidence type="ECO:0000256" key="2">
    <source>
        <dbReference type="ARBA" id="ARBA00022670"/>
    </source>
</evidence>
<keyword evidence="5" id="KW-0812">Transmembrane</keyword>
<keyword evidence="2" id="KW-0645">Protease</keyword>
<name>A0ABP6Y0B4_9ACTN</name>
<evidence type="ECO:0000313" key="7">
    <source>
        <dbReference type="EMBL" id="GAA3575337.1"/>
    </source>
</evidence>
<evidence type="ECO:0000256" key="3">
    <source>
        <dbReference type="ARBA" id="ARBA00022801"/>
    </source>
</evidence>
<feature type="domain" description="PDZ" evidence="6">
    <location>
        <begin position="375"/>
        <end position="459"/>
    </location>
</feature>
<dbReference type="InterPro" id="IPR001940">
    <property type="entry name" value="Peptidase_S1C"/>
</dbReference>
<proteinExistence type="inferred from homology"/>
<comment type="caution">
    <text evidence="7">The sequence shown here is derived from an EMBL/GenBank/DDBJ whole genome shotgun (WGS) entry which is preliminary data.</text>
</comment>
<keyword evidence="8" id="KW-1185">Reference proteome</keyword>
<keyword evidence="5" id="KW-0472">Membrane</keyword>
<dbReference type="InterPro" id="IPR036034">
    <property type="entry name" value="PDZ_sf"/>
</dbReference>
<evidence type="ECO:0000313" key="8">
    <source>
        <dbReference type="Proteomes" id="UP001500767"/>
    </source>
</evidence>
<dbReference type="SUPFAM" id="SSF50156">
    <property type="entry name" value="PDZ domain-like"/>
    <property type="match status" value="1"/>
</dbReference>
<dbReference type="RefSeq" id="WP_204910239.1">
    <property type="nucleotide sequence ID" value="NZ_BAAAYR010000004.1"/>
</dbReference>
<reference evidence="8" key="1">
    <citation type="journal article" date="2019" name="Int. J. Syst. Evol. Microbiol.">
        <title>The Global Catalogue of Microorganisms (GCM) 10K type strain sequencing project: providing services to taxonomists for standard genome sequencing and annotation.</title>
        <authorList>
            <consortium name="The Broad Institute Genomics Platform"/>
            <consortium name="The Broad Institute Genome Sequencing Center for Infectious Disease"/>
            <person name="Wu L."/>
            <person name="Ma J."/>
        </authorList>
    </citation>
    <scope>NUCLEOTIDE SEQUENCE [LARGE SCALE GENOMIC DNA]</scope>
    <source>
        <strain evidence="8">JCM 16540</strain>
    </source>
</reference>
<dbReference type="Pfam" id="PF13365">
    <property type="entry name" value="Trypsin_2"/>
    <property type="match status" value="1"/>
</dbReference>
<dbReference type="InterPro" id="IPR043504">
    <property type="entry name" value="Peptidase_S1_PA_chymotrypsin"/>
</dbReference>
<dbReference type="Gene3D" id="2.30.42.10">
    <property type="match status" value="1"/>
</dbReference>
<dbReference type="InterPro" id="IPR051201">
    <property type="entry name" value="Chloro_Bact_Ser_Proteases"/>
</dbReference>
<dbReference type="InterPro" id="IPR009003">
    <property type="entry name" value="Peptidase_S1_PA"/>
</dbReference>
<dbReference type="Proteomes" id="UP001500767">
    <property type="component" value="Unassembled WGS sequence"/>
</dbReference>
<organism evidence="7 8">
    <name type="scientific">Microlunatus spumicola</name>
    <dbReference type="NCBI Taxonomy" id="81499"/>
    <lineage>
        <taxon>Bacteria</taxon>
        <taxon>Bacillati</taxon>
        <taxon>Actinomycetota</taxon>
        <taxon>Actinomycetes</taxon>
        <taxon>Propionibacteriales</taxon>
        <taxon>Propionibacteriaceae</taxon>
        <taxon>Microlunatus</taxon>
    </lineage>
</organism>
<keyword evidence="3" id="KW-0378">Hydrolase</keyword>
<dbReference type="PRINTS" id="PR00834">
    <property type="entry name" value="PROTEASES2C"/>
</dbReference>
<dbReference type="SMART" id="SM00228">
    <property type="entry name" value="PDZ"/>
    <property type="match status" value="1"/>
</dbReference>
<feature type="transmembrane region" description="Helical" evidence="5">
    <location>
        <begin position="113"/>
        <end position="135"/>
    </location>
</feature>
<accession>A0ABP6Y0B4</accession>
<dbReference type="PANTHER" id="PTHR43343:SF3">
    <property type="entry name" value="PROTEASE DO-LIKE 8, CHLOROPLASTIC"/>
    <property type="match status" value="1"/>
</dbReference>
<evidence type="ECO:0000256" key="1">
    <source>
        <dbReference type="ARBA" id="ARBA00010541"/>
    </source>
</evidence>
<sequence length="474" mass="46269">MTSDEQREPGTPSTPSADHQEPSPYGRPAGERQQPQPWGQGYDRQTYPPSSYDGRSYGSQAYGGQPYGAQAYGAQSYGSQAYAGQPYGTATPTGTQPGSSALLERPRRRRGGILAAAALAAVVGAGAGIGSYAYLGDASTSASSPISVTTVPAASAPVLDGTVSAAAAKIDPSVVTITVQAGSSGDIGSGVVLDTDGHILTNDHVVSAAESSGGAQGSGRASVTVTFPDGKTAPATIVGTSATNDLAVIKVDGVADLKPAVFAKSDALQVGQAVVAAGAPLGLSESITSGIVSNGARPVRSGNDNDAVYLAVQTDAAINPGNSGGPLVDLNGAVVGINSSIASTGSGSGSGSQSGNIGIGFAIPSDVAVRVAGELIANGKSVNAALGVTVGGSADSDLSTATGVALQTVTADGAAAAAGLKAGDVVTKVDDFHTTTADGLIAATRYFAPGTTVTVTYVRGGAPAQSVDVKLGSS</sequence>
<keyword evidence="5" id="KW-1133">Transmembrane helix</keyword>
<dbReference type="SUPFAM" id="SSF50494">
    <property type="entry name" value="Trypsin-like serine proteases"/>
    <property type="match status" value="1"/>
</dbReference>
<evidence type="ECO:0000256" key="4">
    <source>
        <dbReference type="SAM" id="MobiDB-lite"/>
    </source>
</evidence>